<evidence type="ECO:0000313" key="1">
    <source>
        <dbReference type="EMBL" id="OTP80226.1"/>
    </source>
</evidence>
<gene>
    <name evidence="1" type="ORF">PAMC26510_03275</name>
</gene>
<organism evidence="1 2">
    <name type="scientific">Caballeronia sordidicola</name>
    <name type="common">Burkholderia sordidicola</name>
    <dbReference type="NCBI Taxonomy" id="196367"/>
    <lineage>
        <taxon>Bacteria</taxon>
        <taxon>Pseudomonadati</taxon>
        <taxon>Pseudomonadota</taxon>
        <taxon>Betaproteobacteria</taxon>
        <taxon>Burkholderiales</taxon>
        <taxon>Burkholderiaceae</taxon>
        <taxon>Caballeronia</taxon>
    </lineage>
</organism>
<proteinExistence type="predicted"/>
<accession>A0A242NAQ9</accession>
<sequence length="78" mass="8620">MSEAAKQLGITSHAIRRLINDRILPAEQVMPDAPWQIRASDLRSEAVAAALTRKHRPCRNDVEGQIPMFIEVSEGGAQ</sequence>
<reference evidence="1 2" key="1">
    <citation type="submission" date="2017-03" db="EMBL/GenBank/DDBJ databases">
        <title>Genome analysis of strain PAMC 26510.</title>
        <authorList>
            <person name="Oh H.-M."/>
            <person name="Yang J.-A."/>
        </authorList>
    </citation>
    <scope>NUCLEOTIDE SEQUENCE [LARGE SCALE GENOMIC DNA]</scope>
    <source>
        <strain evidence="1 2">PAMC 26510</strain>
    </source>
</reference>
<dbReference type="EMBL" id="NBTY01000011">
    <property type="protein sequence ID" value="OTP80226.1"/>
    <property type="molecule type" value="Genomic_DNA"/>
</dbReference>
<protein>
    <submittedName>
        <fullName evidence="1">Mobile element protein</fullName>
    </submittedName>
</protein>
<name>A0A242NAQ9_CABSO</name>
<dbReference type="Proteomes" id="UP000194546">
    <property type="component" value="Unassembled WGS sequence"/>
</dbReference>
<comment type="caution">
    <text evidence="1">The sequence shown here is derived from an EMBL/GenBank/DDBJ whole genome shotgun (WGS) entry which is preliminary data.</text>
</comment>
<evidence type="ECO:0000313" key="2">
    <source>
        <dbReference type="Proteomes" id="UP000194546"/>
    </source>
</evidence>
<dbReference type="AlphaFoldDB" id="A0A242NAQ9"/>